<dbReference type="GeneTree" id="ENSGT00520000055620"/>
<feature type="coiled-coil region" evidence="1">
    <location>
        <begin position="6"/>
        <end position="146"/>
    </location>
</feature>
<gene>
    <name evidence="4" type="primary">RPGRIP1</name>
</gene>
<dbReference type="InterPro" id="IPR041091">
    <property type="entry name" value="RPGRIP1_C"/>
</dbReference>
<dbReference type="InParanoid" id="A0A7N4PRL2"/>
<dbReference type="InterPro" id="IPR031139">
    <property type="entry name" value="RPGRIP1_fam"/>
</dbReference>
<feature type="region of interest" description="Disordered" evidence="2">
    <location>
        <begin position="872"/>
        <end position="895"/>
    </location>
</feature>
<dbReference type="AlphaFoldDB" id="A0A7N4PRL2"/>
<feature type="domain" description="RPGRIP1 C-terminal" evidence="3">
    <location>
        <begin position="913"/>
        <end position="1076"/>
    </location>
</feature>
<dbReference type="GO" id="GO:0046548">
    <property type="term" value="P:retinal rod cell development"/>
    <property type="evidence" value="ECO:0007669"/>
    <property type="project" value="TreeGrafter"/>
</dbReference>
<dbReference type="Gene3D" id="2.60.40.150">
    <property type="entry name" value="C2 domain"/>
    <property type="match status" value="1"/>
</dbReference>
<feature type="compositionally biased region" description="Polar residues" evidence="2">
    <location>
        <begin position="872"/>
        <end position="882"/>
    </location>
</feature>
<dbReference type="InterPro" id="IPR035892">
    <property type="entry name" value="C2_domain_sf"/>
</dbReference>
<sequence length="1083" mass="124067">MLRTSHNALLSQVDELKTELKEKNKRVVSLESQLADMSVLRITVREFQDRVEDLKRERNLLKGNHDRLLKNMLNSSNQPHWSTDLMKERLQQKVSHLQEQLDSEVAEKRKILVQLAKEQAENADLKQEVTQMLMKHKKEVELLQQKTATTTTTSSQSDPDILQPSYQDYTKETQTQELNPPQEIKEEEKNLSWAYNQMKAAHAETALELEKTRDMLLLQHQINKHYQDELEIVKIKADNSEKEHKEEWEKLNQLLDLKNNRIQQLEGNFNLSDPMGKPNGSIEVKLEWESQYLSPEGSEKPETTQSVEKDKKAPLSVENHKEAPLFVEKHEANLRVEDYNEALPSGENEADLRLEREHEAPLSVEKYEAPLFKENCETPPRPTETYEANLSVEDYNEADLSVEIYNEANLRVEDYEENLPIEKYHINPSLEKREIKMSKENADEAKMSIEDYEEAKPPIGNCDEAKPPIGNCDEAKPPIGNYDEAKPPIGNCDEAKPPIGNYDEAKPPIGNCDEAKPPIGNCDEEKSPIGNYDEAKSPNCDEAKSPIGNCDEAKPPIGNCNKEKQSIEVCHEFKPSIENCEETKLSLEDYDEAKLAIENYNEEKERVENCKEAKLSLENCDEEEQSLANCEEAKLSLEDYDEAKLAIENCDEENKSLENCDKAKLSLENCDEVEQFIENCDEAKLSLENCDKATENGEEAKLSLENCDKATENGEEAKLSLENCDEEEQSIEICDEEKQSLENSDKAKLSLENCDEEEQSIENCGEAKLRLENFEDDNLSIENSDEAKLPIENRDEEKDSIENDKEMPLLVEDYNKAPEPIENYNEKLIKIPTEEENILFHQMNEDKLSGAIDEATKEPEECYPEVKQQVFSSPDTATNRLSEQADEVSETQTADSDDVIVTPLSQKGPKTNSDKICIEIVSLAFDPEAEVMSDESIQQVYVEYKFHDLPLSETETPVSLRKPRAGEDIHFHFNKVIDLNPVEHRDRRKFLFSMLQEKNPEQRQLKFIVVSDPEEQKNECQEVGYAYLELWQILDTGRDILEQEIDIINPQDKVSSIGKLKVSLQATDALQAIFKEMGENMHL</sequence>
<protein>
    <submittedName>
        <fullName evidence="4">RPGR interacting protein 1</fullName>
    </submittedName>
</protein>
<evidence type="ECO:0000256" key="2">
    <source>
        <dbReference type="SAM" id="MobiDB-lite"/>
    </source>
</evidence>
<evidence type="ECO:0000259" key="3">
    <source>
        <dbReference type="Pfam" id="PF18111"/>
    </source>
</evidence>
<dbReference type="GO" id="GO:1905515">
    <property type="term" value="P:non-motile cilium assembly"/>
    <property type="evidence" value="ECO:0007669"/>
    <property type="project" value="TreeGrafter"/>
</dbReference>
<organism evidence="4 5">
    <name type="scientific">Sarcophilus harrisii</name>
    <name type="common">Tasmanian devil</name>
    <name type="synonym">Sarcophilus laniarius</name>
    <dbReference type="NCBI Taxonomy" id="9305"/>
    <lineage>
        <taxon>Eukaryota</taxon>
        <taxon>Metazoa</taxon>
        <taxon>Chordata</taxon>
        <taxon>Craniata</taxon>
        <taxon>Vertebrata</taxon>
        <taxon>Euteleostomi</taxon>
        <taxon>Mammalia</taxon>
        <taxon>Metatheria</taxon>
        <taxon>Dasyuromorphia</taxon>
        <taxon>Dasyuridae</taxon>
        <taxon>Sarcophilus</taxon>
    </lineage>
</organism>
<keyword evidence="1" id="KW-0175">Coiled coil</keyword>
<keyword evidence="5" id="KW-1185">Reference proteome</keyword>
<feature type="coiled-coil region" evidence="1">
    <location>
        <begin position="223"/>
        <end position="268"/>
    </location>
</feature>
<evidence type="ECO:0000313" key="4">
    <source>
        <dbReference type="Ensembl" id="ENSSHAP00000041285.1"/>
    </source>
</evidence>
<name>A0A7N4PRL2_SARHA</name>
<dbReference type="Pfam" id="PF18111">
    <property type="entry name" value="RPGR1_C"/>
    <property type="match status" value="1"/>
</dbReference>
<evidence type="ECO:0000313" key="5">
    <source>
        <dbReference type="Proteomes" id="UP000007648"/>
    </source>
</evidence>
<reference evidence="4" key="2">
    <citation type="submission" date="2025-08" db="UniProtKB">
        <authorList>
            <consortium name="Ensembl"/>
        </authorList>
    </citation>
    <scope>IDENTIFICATION</scope>
</reference>
<reference evidence="4" key="3">
    <citation type="submission" date="2025-09" db="UniProtKB">
        <authorList>
            <consortium name="Ensembl"/>
        </authorList>
    </citation>
    <scope>IDENTIFICATION</scope>
</reference>
<accession>A0A7N4PRL2</accession>
<evidence type="ECO:0000256" key="1">
    <source>
        <dbReference type="SAM" id="Coils"/>
    </source>
</evidence>
<feature type="compositionally biased region" description="Basic and acidic residues" evidence="2">
    <location>
        <begin position="297"/>
        <end position="317"/>
    </location>
</feature>
<dbReference type="Proteomes" id="UP000007648">
    <property type="component" value="Unassembled WGS sequence"/>
</dbReference>
<dbReference type="GO" id="GO:0032391">
    <property type="term" value="C:photoreceptor connecting cilium"/>
    <property type="evidence" value="ECO:0007669"/>
    <property type="project" value="TreeGrafter"/>
</dbReference>
<dbReference type="PANTHER" id="PTHR14240:SF3">
    <property type="entry name" value="X-LINKED RETINITIS PIGMENTOSA GTPASE REGULATOR-INTERACTING PROTEIN 1"/>
    <property type="match status" value="1"/>
</dbReference>
<feature type="region of interest" description="Disordered" evidence="2">
    <location>
        <begin position="293"/>
        <end position="317"/>
    </location>
</feature>
<proteinExistence type="predicted"/>
<reference evidence="4 5" key="1">
    <citation type="journal article" date="2011" name="Proc. Natl. Acad. Sci. U.S.A.">
        <title>Genetic diversity and population structure of the endangered marsupial Sarcophilus harrisii (Tasmanian devil).</title>
        <authorList>
            <person name="Miller W."/>
            <person name="Hayes V.M."/>
            <person name="Ratan A."/>
            <person name="Petersen D.C."/>
            <person name="Wittekindt N.E."/>
            <person name="Miller J."/>
            <person name="Walenz B."/>
            <person name="Knight J."/>
            <person name="Qi J."/>
            <person name="Zhao F."/>
            <person name="Wang Q."/>
            <person name="Bedoya-Reina O.C."/>
            <person name="Katiyar N."/>
            <person name="Tomsho L.P."/>
            <person name="Kasson L.M."/>
            <person name="Hardie R.A."/>
            <person name="Woodbridge P."/>
            <person name="Tindall E.A."/>
            <person name="Bertelsen M.F."/>
            <person name="Dixon D."/>
            <person name="Pyecroft S."/>
            <person name="Helgen K.M."/>
            <person name="Lesk A.M."/>
            <person name="Pringle T.H."/>
            <person name="Patterson N."/>
            <person name="Zhang Y."/>
            <person name="Kreiss A."/>
            <person name="Woods G.M."/>
            <person name="Jones M.E."/>
            <person name="Schuster S.C."/>
        </authorList>
    </citation>
    <scope>NUCLEOTIDE SEQUENCE [LARGE SCALE GENOMIC DNA]</scope>
</reference>
<dbReference type="PANTHER" id="PTHR14240">
    <property type="entry name" value="RETINITIS PIGMENTOSA GTPASE REGULATOR-INTERACTING PROTEIN"/>
    <property type="match status" value="1"/>
</dbReference>
<dbReference type="Ensembl" id="ENSSHAT00000034528.1">
    <property type="protein sequence ID" value="ENSSHAP00000041285.1"/>
    <property type="gene ID" value="ENSSHAG00000028510.1"/>
</dbReference>